<evidence type="ECO:0000313" key="3">
    <source>
        <dbReference type="Proteomes" id="UP000825935"/>
    </source>
</evidence>
<dbReference type="InterPro" id="IPR039620">
    <property type="entry name" value="BKI1/MAKR1/3/4"/>
</dbReference>
<organism evidence="2 3">
    <name type="scientific">Ceratopteris richardii</name>
    <name type="common">Triangle waterfern</name>
    <dbReference type="NCBI Taxonomy" id="49495"/>
    <lineage>
        <taxon>Eukaryota</taxon>
        <taxon>Viridiplantae</taxon>
        <taxon>Streptophyta</taxon>
        <taxon>Embryophyta</taxon>
        <taxon>Tracheophyta</taxon>
        <taxon>Polypodiopsida</taxon>
        <taxon>Polypodiidae</taxon>
        <taxon>Polypodiales</taxon>
        <taxon>Pteridineae</taxon>
        <taxon>Pteridaceae</taxon>
        <taxon>Parkerioideae</taxon>
        <taxon>Ceratopteris</taxon>
    </lineage>
</organism>
<dbReference type="GO" id="GO:0019210">
    <property type="term" value="F:kinase inhibitor activity"/>
    <property type="evidence" value="ECO:0007669"/>
    <property type="project" value="InterPro"/>
</dbReference>
<dbReference type="PANTHER" id="PTHR33312:SF21">
    <property type="entry name" value="MEMBRANE-ASSOCIATED KINASE REGULATOR 3-RELATED"/>
    <property type="match status" value="1"/>
</dbReference>
<evidence type="ECO:0000313" key="2">
    <source>
        <dbReference type="EMBL" id="KAH7288774.1"/>
    </source>
</evidence>
<dbReference type="EMBL" id="CM035436">
    <property type="protein sequence ID" value="KAH7288774.1"/>
    <property type="molecule type" value="Genomic_DNA"/>
</dbReference>
<gene>
    <name evidence="2" type="ORF">KP509_31G042400</name>
</gene>
<feature type="region of interest" description="Disordered" evidence="1">
    <location>
        <begin position="409"/>
        <end position="434"/>
    </location>
</feature>
<reference evidence="2" key="1">
    <citation type="submission" date="2021-08" db="EMBL/GenBank/DDBJ databases">
        <title>WGS assembly of Ceratopteris richardii.</title>
        <authorList>
            <person name="Marchant D.B."/>
            <person name="Chen G."/>
            <person name="Jenkins J."/>
            <person name="Shu S."/>
            <person name="Leebens-Mack J."/>
            <person name="Grimwood J."/>
            <person name="Schmutz J."/>
            <person name="Soltis P."/>
            <person name="Soltis D."/>
            <person name="Chen Z.-H."/>
        </authorList>
    </citation>
    <scope>NUCLEOTIDE SEQUENCE</scope>
    <source>
        <strain evidence="2">Whitten #5841</strain>
        <tissue evidence="2">Leaf</tissue>
    </source>
</reference>
<name>A0A8T2QYW3_CERRI</name>
<dbReference type="AlphaFoldDB" id="A0A8T2QYW3"/>
<evidence type="ECO:0000256" key="1">
    <source>
        <dbReference type="SAM" id="MobiDB-lite"/>
    </source>
</evidence>
<dbReference type="Proteomes" id="UP000825935">
    <property type="component" value="Chromosome 31"/>
</dbReference>
<feature type="compositionally biased region" description="Polar residues" evidence="1">
    <location>
        <begin position="420"/>
        <end position="434"/>
    </location>
</feature>
<comment type="caution">
    <text evidence="2">The sequence shown here is derived from an EMBL/GenBank/DDBJ whole genome shotgun (WGS) entry which is preliminary data.</text>
</comment>
<accession>A0A8T2QYW3</accession>
<dbReference type="PANTHER" id="PTHR33312">
    <property type="entry name" value="MEMBRANE-ASSOCIATED KINASE REGULATOR 4-RELATED"/>
    <property type="match status" value="1"/>
</dbReference>
<proteinExistence type="predicted"/>
<keyword evidence="3" id="KW-1185">Reference proteome</keyword>
<protein>
    <submittedName>
        <fullName evidence="2">Uncharacterized protein</fullName>
    </submittedName>
</protein>
<feature type="compositionally biased region" description="Low complexity" evidence="1">
    <location>
        <begin position="188"/>
        <end position="197"/>
    </location>
</feature>
<sequence>MASPDVQIILDSRMPLQKISKGSPEFDFASDLASSAESAPADELFFNGQLLPLHPDQRLLLLQTLSYSSCCVECTHDLTSNATPLVGCNGFLQTDMESAYCKEVRVSTSTDKTESELDGSFSAMDAVEDQARVTYHEDEGFHGCITRNCTGENLIGPSTDPCSWSFRSQHSSYWDSTTEKDTIDSSSRDSNGSSQDSCFHGRHSSFDDDLASLARSHRQPARRSFKTPWRLALWGRRSCACVEEAAALQHPSKYRSHTSPCKMMKEDSMSWKVCRGRVDQGGVSSTTTDIKCRPDTSTSGPKLPFRTSIAREQREYRCPRGLKSLHQMKKGLMSQLRMDECRRKVEREVQNGTIRYAPSRHVRARSQSSRPCCSGCIWEVSWKPETEKTASCDPSPIFFPIDRSAIKPAHSRRPFGRPMVSSSADTIKSNTNTGKRLHRVIGDGKSVSTMQELQSALQSAIAHCKESNTKINGN</sequence>
<dbReference type="GO" id="GO:0005886">
    <property type="term" value="C:plasma membrane"/>
    <property type="evidence" value="ECO:0007669"/>
    <property type="project" value="InterPro"/>
</dbReference>
<dbReference type="OrthoDB" id="1927169at2759"/>
<feature type="compositionally biased region" description="Basic and acidic residues" evidence="1">
    <location>
        <begin position="177"/>
        <end position="187"/>
    </location>
</feature>
<feature type="region of interest" description="Disordered" evidence="1">
    <location>
        <begin position="177"/>
        <end position="198"/>
    </location>
</feature>